<dbReference type="InterPro" id="IPR003395">
    <property type="entry name" value="RecF/RecN/SMC_N"/>
</dbReference>
<dbReference type="PANTHER" id="PTHR32182">
    <property type="entry name" value="DNA REPLICATION AND REPAIR PROTEIN RECF"/>
    <property type="match status" value="1"/>
</dbReference>
<dbReference type="Gene3D" id="3.40.50.300">
    <property type="entry name" value="P-loop containing nucleotide triphosphate hydrolases"/>
    <property type="match status" value="1"/>
</dbReference>
<comment type="similarity">
    <text evidence="2 9 10">Belongs to the RecF family.</text>
</comment>
<keyword evidence="13" id="KW-1185">Reference proteome</keyword>
<reference evidence="12 13" key="1">
    <citation type="submission" date="2020-08" db="EMBL/GenBank/DDBJ databases">
        <title>Genomic Encyclopedia of Type Strains, Phase IV (KMG-IV): sequencing the most valuable type-strain genomes for metagenomic binning, comparative biology and taxonomic classification.</title>
        <authorList>
            <person name="Goeker M."/>
        </authorList>
    </citation>
    <scope>NUCLEOTIDE SEQUENCE [LARGE SCALE GENOMIC DNA]</scope>
    <source>
        <strain evidence="12 13">DSM 14562</strain>
    </source>
</reference>
<dbReference type="SUPFAM" id="SSF52540">
    <property type="entry name" value="P-loop containing nucleoside triphosphate hydrolases"/>
    <property type="match status" value="1"/>
</dbReference>
<protein>
    <recommendedName>
        <fullName evidence="3 9">DNA replication and repair protein RecF</fullName>
    </recommendedName>
</protein>
<evidence type="ECO:0000256" key="6">
    <source>
        <dbReference type="ARBA" id="ARBA00022741"/>
    </source>
</evidence>
<dbReference type="EMBL" id="JACHNX010000006">
    <property type="protein sequence ID" value="MBB4609730.1"/>
    <property type="molecule type" value="Genomic_DNA"/>
</dbReference>
<dbReference type="Pfam" id="PF02463">
    <property type="entry name" value="SMC_N"/>
    <property type="match status" value="1"/>
</dbReference>
<evidence type="ECO:0000256" key="5">
    <source>
        <dbReference type="ARBA" id="ARBA00022705"/>
    </source>
</evidence>
<evidence type="ECO:0000256" key="3">
    <source>
        <dbReference type="ARBA" id="ARBA00020170"/>
    </source>
</evidence>
<dbReference type="InterPro" id="IPR018078">
    <property type="entry name" value="DNA-binding_RecF_CS"/>
</dbReference>
<gene>
    <name evidence="9" type="primary">recF</name>
    <name evidence="12" type="ORF">GGQ89_001952</name>
</gene>
<evidence type="ECO:0000259" key="11">
    <source>
        <dbReference type="Pfam" id="PF02463"/>
    </source>
</evidence>
<evidence type="ECO:0000256" key="8">
    <source>
        <dbReference type="ARBA" id="ARBA00023125"/>
    </source>
</evidence>
<keyword evidence="8 9" id="KW-0238">DNA-binding</keyword>
<dbReference type="Proteomes" id="UP000584663">
    <property type="component" value="Unassembled WGS sequence"/>
</dbReference>
<feature type="binding site" evidence="9">
    <location>
        <begin position="30"/>
        <end position="37"/>
    </location>
    <ligand>
        <name>ATP</name>
        <dbReference type="ChEBI" id="CHEBI:30616"/>
    </ligand>
</feature>
<feature type="domain" description="RecF/RecN/SMC N-terminal" evidence="11">
    <location>
        <begin position="2"/>
        <end position="324"/>
    </location>
</feature>
<evidence type="ECO:0000256" key="1">
    <source>
        <dbReference type="ARBA" id="ARBA00004496"/>
    </source>
</evidence>
<keyword evidence="4 9" id="KW-0963">Cytoplasm</keyword>
<dbReference type="NCBIfam" id="TIGR00611">
    <property type="entry name" value="recf"/>
    <property type="match status" value="1"/>
</dbReference>
<dbReference type="PANTHER" id="PTHR32182:SF0">
    <property type="entry name" value="DNA REPLICATION AND REPAIR PROTEIN RECF"/>
    <property type="match status" value="1"/>
</dbReference>
<proteinExistence type="inferred from homology"/>
<dbReference type="HAMAP" id="MF_00365">
    <property type="entry name" value="RecF"/>
    <property type="match status" value="1"/>
</dbReference>
<dbReference type="PROSITE" id="PS00617">
    <property type="entry name" value="RECF_1"/>
    <property type="match status" value="1"/>
</dbReference>
<organism evidence="12 13">
    <name type="scientific">Sphingomonas yabuuchiae</name>
    <dbReference type="NCBI Taxonomy" id="172044"/>
    <lineage>
        <taxon>Bacteria</taxon>
        <taxon>Pseudomonadati</taxon>
        <taxon>Pseudomonadota</taxon>
        <taxon>Alphaproteobacteria</taxon>
        <taxon>Sphingomonadales</taxon>
        <taxon>Sphingomonadaceae</taxon>
        <taxon>Sphingomonas</taxon>
    </lineage>
</organism>
<dbReference type="InterPro" id="IPR042174">
    <property type="entry name" value="RecF_2"/>
</dbReference>
<accession>A0ABR6KB06</accession>
<keyword evidence="9 10" id="KW-0227">DNA damage</keyword>
<comment type="subcellular location">
    <subcellularLocation>
        <location evidence="1 9 10">Cytoplasm</location>
    </subcellularLocation>
</comment>
<evidence type="ECO:0000256" key="9">
    <source>
        <dbReference type="HAMAP-Rule" id="MF_00365"/>
    </source>
</evidence>
<keyword evidence="7 9" id="KW-0067">ATP-binding</keyword>
<name>A0ABR6KB06_9SPHN</name>
<dbReference type="InterPro" id="IPR001238">
    <property type="entry name" value="DNA-binding_RecF"/>
</dbReference>
<evidence type="ECO:0000256" key="10">
    <source>
        <dbReference type="RuleBase" id="RU000578"/>
    </source>
</evidence>
<evidence type="ECO:0000256" key="2">
    <source>
        <dbReference type="ARBA" id="ARBA00008016"/>
    </source>
</evidence>
<keyword evidence="9 10" id="KW-0742">SOS response</keyword>
<evidence type="ECO:0000256" key="4">
    <source>
        <dbReference type="ARBA" id="ARBA00022490"/>
    </source>
</evidence>
<keyword evidence="6 9" id="KW-0547">Nucleotide-binding</keyword>
<keyword evidence="9 10" id="KW-0234">DNA repair</keyword>
<dbReference type="PROSITE" id="PS00618">
    <property type="entry name" value="RECF_2"/>
    <property type="match status" value="1"/>
</dbReference>
<dbReference type="InterPro" id="IPR027417">
    <property type="entry name" value="P-loop_NTPase"/>
</dbReference>
<dbReference type="Gene3D" id="1.20.1050.90">
    <property type="entry name" value="RecF/RecN/SMC, N-terminal domain"/>
    <property type="match status" value="1"/>
</dbReference>
<comment type="caution">
    <text evidence="12">The sequence shown here is derived from an EMBL/GenBank/DDBJ whole genome shotgun (WGS) entry which is preliminary data.</text>
</comment>
<comment type="function">
    <text evidence="9 10">The RecF protein is involved in DNA metabolism; it is required for DNA replication and normal SOS inducibility. RecF binds preferentially to single-stranded, linear DNA. It also seems to bind ATP.</text>
</comment>
<evidence type="ECO:0000256" key="7">
    <source>
        <dbReference type="ARBA" id="ARBA00022840"/>
    </source>
</evidence>
<evidence type="ECO:0000313" key="12">
    <source>
        <dbReference type="EMBL" id="MBB4609730.1"/>
    </source>
</evidence>
<evidence type="ECO:0000313" key="13">
    <source>
        <dbReference type="Proteomes" id="UP000584663"/>
    </source>
</evidence>
<sequence>MMLTRLVLTDFRNHADLALSPAAGFVVLTGENGAGKTNVLEAVSLLAPGRGLRRAALSAMARQGGKGGFGVAATLDGDVEIATGALASAPERRVVRVQGAATSANALADWLSVLWLTPAMDRLFVEPASERRRFLDRLVLALAPAHGMHATRYDAAMRERNRLLASDGPVDPDWLSALEARMVEHGAALDAARVAAVAALDQRLEEAPDSVFARAALALEGEAVDPAAFAHALAMGRRRDAAAGRTLVGPHRADLSVTHVAKGQAAALCSTGEQKALLLGIVLAHADLVTEQRGLPPVLLLDEVAAHLDPSRRAALFERLAGRGQVWMTGTEPGLFTDVPGEATRVEF</sequence>
<keyword evidence="5 9" id="KW-0235">DNA replication</keyword>